<dbReference type="GO" id="GO:0050660">
    <property type="term" value="F:flavin adenine dinucleotide binding"/>
    <property type="evidence" value="ECO:0007669"/>
    <property type="project" value="TreeGrafter"/>
</dbReference>
<dbReference type="PANTHER" id="PTHR18968:SF142">
    <property type="entry name" value="ACETOLACTATE SYNTHASE"/>
    <property type="match status" value="1"/>
</dbReference>
<keyword evidence="2 3" id="KW-0786">Thiamine pyrophosphate</keyword>
<accession>A0A2W5HB05</accession>
<evidence type="ECO:0000259" key="5">
    <source>
        <dbReference type="Pfam" id="PF02775"/>
    </source>
</evidence>
<sequence>MKASDYIATFLESKGVSHVFELSGGMITHIIDSISQKTKIKLVTVHHEQSAAFAVDAFGRIAGIPSVAMATSGPGATNLLTGIGSCYFDSVPAIFITGQVNRYELKGDRHIRQLGFQETDIVAMAKPITKAAIQVENPEHLPTILEDAFKLANEGRPGPVLIDIPMDVQRSPIKVNPKVEDIIEGTPISSSTIESIIVDIQKAERPLVLVGRGVRAGHCQEAFEKFIGSTHIPVVTTLLAIDSLPYNNPMHVGFIGSYGNRWANIAFGECDLLIVLGSRLDIRQTGADTKFIENRKIYHVDCEEGEINNRIKGCVPIVAELSTFFGAFFSKNTDTKFLVPNVWIEYIAGLKAKWPDSQELTTEGINPNKFMAQLSKDGSLSKAYLADVGAHQMWAAQSLRLEKEQLFLTSGGMGAMGYALPAAIGASIAFKDQPVVAIIGDGCMQINIQELQTIVRNKLPIKIVVLNNRVLGMIRQFQDSYFESRYETTYWGYDTPDFEKVAIAYGIAAKTINAEPEIEDATKWMWSEENKDRPVLLQVMIDPHTNTYPKIAFGKPITEMEPFFKPIGMEST</sequence>
<dbReference type="FunFam" id="3.40.50.970:FF:000007">
    <property type="entry name" value="Acetolactate synthase"/>
    <property type="match status" value="1"/>
</dbReference>
<dbReference type="GO" id="GO:0000287">
    <property type="term" value="F:magnesium ion binding"/>
    <property type="evidence" value="ECO:0007669"/>
    <property type="project" value="InterPro"/>
</dbReference>
<dbReference type="InterPro" id="IPR012000">
    <property type="entry name" value="Thiamin_PyroP_enz_cen_dom"/>
</dbReference>
<dbReference type="Gene3D" id="3.40.50.1220">
    <property type="entry name" value="TPP-binding domain"/>
    <property type="match status" value="1"/>
</dbReference>
<protein>
    <submittedName>
        <fullName evidence="7">Acetolactate synthase</fullName>
    </submittedName>
</protein>
<evidence type="ECO:0000256" key="2">
    <source>
        <dbReference type="ARBA" id="ARBA00023052"/>
    </source>
</evidence>
<dbReference type="InterPro" id="IPR029061">
    <property type="entry name" value="THDP-binding"/>
</dbReference>
<dbReference type="GO" id="GO:0009099">
    <property type="term" value="P:L-valine biosynthetic process"/>
    <property type="evidence" value="ECO:0007669"/>
    <property type="project" value="TreeGrafter"/>
</dbReference>
<dbReference type="Gene3D" id="3.40.50.970">
    <property type="match status" value="2"/>
</dbReference>
<feature type="domain" description="Thiamine pyrophosphate enzyme central" evidence="4">
    <location>
        <begin position="196"/>
        <end position="324"/>
    </location>
</feature>
<gene>
    <name evidence="7" type="ORF">DI598_04475</name>
</gene>
<dbReference type="SUPFAM" id="SSF52467">
    <property type="entry name" value="DHS-like NAD/FAD-binding domain"/>
    <property type="match status" value="1"/>
</dbReference>
<reference evidence="7 8" key="1">
    <citation type="submission" date="2017-11" db="EMBL/GenBank/DDBJ databases">
        <title>Infants hospitalized years apart are colonized by the same room-sourced microbial strains.</title>
        <authorList>
            <person name="Brooks B."/>
            <person name="Olm M.R."/>
            <person name="Firek B.A."/>
            <person name="Baker R."/>
            <person name="Thomas B.C."/>
            <person name="Morowitz M.J."/>
            <person name="Banfield J.F."/>
        </authorList>
    </citation>
    <scope>NUCLEOTIDE SEQUENCE [LARGE SCALE GENOMIC DNA]</scope>
    <source>
        <strain evidence="7">S2_009_000_R2_76</strain>
    </source>
</reference>
<dbReference type="GO" id="GO:0030976">
    <property type="term" value="F:thiamine pyrophosphate binding"/>
    <property type="evidence" value="ECO:0007669"/>
    <property type="project" value="InterPro"/>
</dbReference>
<comment type="similarity">
    <text evidence="1 3">Belongs to the TPP enzyme family.</text>
</comment>
<name>A0A2W5HB05_9SPHI</name>
<comment type="caution">
    <text evidence="7">The sequence shown here is derived from an EMBL/GenBank/DDBJ whole genome shotgun (WGS) entry which is preliminary data.</text>
</comment>
<dbReference type="GO" id="GO:0005948">
    <property type="term" value="C:acetolactate synthase complex"/>
    <property type="evidence" value="ECO:0007669"/>
    <property type="project" value="TreeGrafter"/>
</dbReference>
<dbReference type="InterPro" id="IPR029035">
    <property type="entry name" value="DHS-like_NAD/FAD-binding_dom"/>
</dbReference>
<dbReference type="Pfam" id="PF02775">
    <property type="entry name" value="TPP_enzyme_C"/>
    <property type="match status" value="1"/>
</dbReference>
<evidence type="ECO:0000259" key="6">
    <source>
        <dbReference type="Pfam" id="PF02776"/>
    </source>
</evidence>
<dbReference type="GO" id="GO:0003984">
    <property type="term" value="F:acetolactate synthase activity"/>
    <property type="evidence" value="ECO:0007669"/>
    <property type="project" value="TreeGrafter"/>
</dbReference>
<dbReference type="EMBL" id="QFOI01000048">
    <property type="protein sequence ID" value="PZP50929.1"/>
    <property type="molecule type" value="Genomic_DNA"/>
</dbReference>
<dbReference type="InterPro" id="IPR012001">
    <property type="entry name" value="Thiamin_PyroP_enz_TPP-bd_dom"/>
</dbReference>
<dbReference type="InterPro" id="IPR011766">
    <property type="entry name" value="TPP_enzyme_TPP-bd"/>
</dbReference>
<evidence type="ECO:0000313" key="8">
    <source>
        <dbReference type="Proteomes" id="UP000249645"/>
    </source>
</evidence>
<dbReference type="Pfam" id="PF00205">
    <property type="entry name" value="TPP_enzyme_M"/>
    <property type="match status" value="1"/>
</dbReference>
<dbReference type="CDD" id="cd07035">
    <property type="entry name" value="TPP_PYR_POX_like"/>
    <property type="match status" value="1"/>
</dbReference>
<feature type="domain" description="Thiamine pyrophosphate enzyme N-terminal TPP-binding" evidence="6">
    <location>
        <begin position="1"/>
        <end position="124"/>
    </location>
</feature>
<dbReference type="PANTHER" id="PTHR18968">
    <property type="entry name" value="THIAMINE PYROPHOSPHATE ENZYMES"/>
    <property type="match status" value="1"/>
</dbReference>
<feature type="domain" description="Thiamine pyrophosphate enzyme TPP-binding" evidence="5">
    <location>
        <begin position="387"/>
        <end position="539"/>
    </location>
</feature>
<proteinExistence type="inferred from homology"/>
<organism evidence="7 8">
    <name type="scientific">Pseudopedobacter saltans</name>
    <dbReference type="NCBI Taxonomy" id="151895"/>
    <lineage>
        <taxon>Bacteria</taxon>
        <taxon>Pseudomonadati</taxon>
        <taxon>Bacteroidota</taxon>
        <taxon>Sphingobacteriia</taxon>
        <taxon>Sphingobacteriales</taxon>
        <taxon>Sphingobacteriaceae</taxon>
        <taxon>Pseudopedobacter</taxon>
    </lineage>
</organism>
<evidence type="ECO:0000313" key="7">
    <source>
        <dbReference type="EMBL" id="PZP50929.1"/>
    </source>
</evidence>
<evidence type="ECO:0000256" key="1">
    <source>
        <dbReference type="ARBA" id="ARBA00007812"/>
    </source>
</evidence>
<dbReference type="Proteomes" id="UP000249645">
    <property type="component" value="Unassembled WGS sequence"/>
</dbReference>
<dbReference type="AlphaFoldDB" id="A0A2W5HB05"/>
<dbReference type="GO" id="GO:0009097">
    <property type="term" value="P:isoleucine biosynthetic process"/>
    <property type="evidence" value="ECO:0007669"/>
    <property type="project" value="TreeGrafter"/>
</dbReference>
<dbReference type="SUPFAM" id="SSF52518">
    <property type="entry name" value="Thiamin diphosphate-binding fold (THDP-binding)"/>
    <property type="match status" value="2"/>
</dbReference>
<evidence type="ECO:0000259" key="4">
    <source>
        <dbReference type="Pfam" id="PF00205"/>
    </source>
</evidence>
<evidence type="ECO:0000256" key="3">
    <source>
        <dbReference type="RuleBase" id="RU362132"/>
    </source>
</evidence>
<dbReference type="InterPro" id="IPR045229">
    <property type="entry name" value="TPP_enz"/>
</dbReference>
<dbReference type="Pfam" id="PF02776">
    <property type="entry name" value="TPP_enzyme_N"/>
    <property type="match status" value="1"/>
</dbReference>